<reference evidence="4 5" key="1">
    <citation type="journal article" date="2016" name="Nat. Commun.">
        <title>Thousands of microbial genomes shed light on interconnected biogeochemical processes in an aquifer system.</title>
        <authorList>
            <person name="Anantharaman K."/>
            <person name="Brown C.T."/>
            <person name="Hug L.A."/>
            <person name="Sharon I."/>
            <person name="Castelle C.J."/>
            <person name="Probst A.J."/>
            <person name="Thomas B.C."/>
            <person name="Singh A."/>
            <person name="Wilkins M.J."/>
            <person name="Karaoz U."/>
            <person name="Brodie E.L."/>
            <person name="Williams K.H."/>
            <person name="Hubbard S.S."/>
            <person name="Banfield J.F."/>
        </authorList>
    </citation>
    <scope>NUCLEOTIDE SEQUENCE [LARGE SCALE GENOMIC DNA]</scope>
</reference>
<dbReference type="Gene3D" id="3.30.70.2390">
    <property type="match status" value="1"/>
</dbReference>
<evidence type="ECO:0000313" key="5">
    <source>
        <dbReference type="Proteomes" id="UP000176645"/>
    </source>
</evidence>
<feature type="domain" description="LytR/CpsA/Psr regulator C-terminal" evidence="3">
    <location>
        <begin position="389"/>
        <end position="444"/>
    </location>
</feature>
<feature type="compositionally biased region" description="Basic and acidic residues" evidence="1">
    <location>
        <begin position="361"/>
        <end position="371"/>
    </location>
</feature>
<comment type="caution">
    <text evidence="4">The sequence shown here is derived from an EMBL/GenBank/DDBJ whole genome shotgun (WGS) entry which is preliminary data.</text>
</comment>
<evidence type="ECO:0000256" key="1">
    <source>
        <dbReference type="SAM" id="MobiDB-lite"/>
    </source>
</evidence>
<protein>
    <recommendedName>
        <fullName evidence="3">LytR/CpsA/Psr regulator C-terminal domain-containing protein</fullName>
    </recommendedName>
</protein>
<keyword evidence="2" id="KW-1133">Transmembrane helix</keyword>
<dbReference type="Proteomes" id="UP000176645">
    <property type="component" value="Unassembled WGS sequence"/>
</dbReference>
<name>A0A1G1WMJ5_9BACT</name>
<dbReference type="Pfam" id="PF13399">
    <property type="entry name" value="LytR_C"/>
    <property type="match status" value="1"/>
</dbReference>
<sequence length="477" mass="52848">MFGAKIITLTFTDAAIKAVSARPTSKGFKISFLGKKNLPPSTVFNGRIINESIFQEALKTFYLENYGKLKSRDIVLALNEPEVFVTGIKFNENPKDITEAINSRLSSLLPFELNEASTRYNQASPGNYQVAAAKTATLNQLSRVVRDASLSLVAIVPLPIIFPRLIGSQRTPYLFISSEEDLVFSLVVDNIVVFSSTYTLKNQLAESEKEVLLAVSEIIELEYKKYVQEPLKNVFVYGKGTEFLKSFLNAKNFNTQIILDSGESSKQTGYDFADYSRAIALSYYDNGILSFPKLETSKNISSTSNLTKRRRFHPLYLILPLIALVIAVGILLWPNFKEVFLSPSKDNGVPISKETTASSQKQKEATEEAKKKASIPSPEPKKEPNKKDFSVRILNGSGLAGAAGKMRDFLSSKGYTVESVGNAENFNYQTTTVQIKTSKKDISSLLTKDLEERYSINIGPPLSEGEQFDILLIVGGE</sequence>
<keyword evidence="2" id="KW-0812">Transmembrane</keyword>
<dbReference type="InterPro" id="IPR027381">
    <property type="entry name" value="LytR/CpsA/Psr_C"/>
</dbReference>
<dbReference type="Gene3D" id="3.30.1490.300">
    <property type="match status" value="1"/>
</dbReference>
<feature type="compositionally biased region" description="Basic and acidic residues" evidence="1">
    <location>
        <begin position="379"/>
        <end position="388"/>
    </location>
</feature>
<dbReference type="AlphaFoldDB" id="A0A1G1WMJ5"/>
<proteinExistence type="predicted"/>
<gene>
    <name evidence="4" type="ORF">A2Z42_00570</name>
</gene>
<feature type="region of interest" description="Disordered" evidence="1">
    <location>
        <begin position="350"/>
        <end position="388"/>
    </location>
</feature>
<evidence type="ECO:0000259" key="3">
    <source>
        <dbReference type="Pfam" id="PF13399"/>
    </source>
</evidence>
<accession>A0A1G1WMJ5</accession>
<keyword evidence="2" id="KW-0472">Membrane</keyword>
<evidence type="ECO:0000313" key="4">
    <source>
        <dbReference type="EMBL" id="OGY28427.1"/>
    </source>
</evidence>
<dbReference type="EMBL" id="MHCU01000001">
    <property type="protein sequence ID" value="OGY28427.1"/>
    <property type="molecule type" value="Genomic_DNA"/>
</dbReference>
<dbReference type="Gene3D" id="3.30.420.40">
    <property type="match status" value="1"/>
</dbReference>
<evidence type="ECO:0000256" key="2">
    <source>
        <dbReference type="SAM" id="Phobius"/>
    </source>
</evidence>
<organism evidence="4 5">
    <name type="scientific">Candidatus Woykebacteria bacterium RBG_19FT_COMBO_43_10</name>
    <dbReference type="NCBI Taxonomy" id="1802598"/>
    <lineage>
        <taxon>Bacteria</taxon>
        <taxon>Candidatus Woykeibacteriota</taxon>
    </lineage>
</organism>
<feature type="transmembrane region" description="Helical" evidence="2">
    <location>
        <begin position="315"/>
        <end position="336"/>
    </location>
</feature>